<feature type="compositionally biased region" description="Polar residues" evidence="1">
    <location>
        <begin position="182"/>
        <end position="200"/>
    </location>
</feature>
<feature type="signal peptide" evidence="3">
    <location>
        <begin position="1"/>
        <end position="26"/>
    </location>
</feature>
<sequence>MRQQIARLLALAFFGGVLTLVALVTAASGSSGAVPAAEDDLDTLRIRHFLRFDADLLFQWDQLTVEQYMNTIGETLRFNNHLLKHYYDEAKVEEKEECGGAVSLAGKDLRPVACGGEGSGHDDDTTKEGQAGSDPPSRFTVYVPSHAKGDGKPARVAVKASFGNVPSPTILKIRRHGFYVKKTQQQQQHTSPNSNPHTHQNQNYVFLYNYKEEGYVILLSFVVAYGFVIAGRYL</sequence>
<dbReference type="AlphaFoldDB" id="S9TG20"/>
<organism evidence="4 5">
    <name type="scientific">Strigomonas culicis</name>
    <dbReference type="NCBI Taxonomy" id="28005"/>
    <lineage>
        <taxon>Eukaryota</taxon>
        <taxon>Discoba</taxon>
        <taxon>Euglenozoa</taxon>
        <taxon>Kinetoplastea</taxon>
        <taxon>Metakinetoplastina</taxon>
        <taxon>Trypanosomatida</taxon>
        <taxon>Trypanosomatidae</taxon>
        <taxon>Strigomonadinae</taxon>
        <taxon>Strigomonas</taxon>
    </lineage>
</organism>
<protein>
    <submittedName>
        <fullName evidence="4">Uncharacterized protein</fullName>
    </submittedName>
</protein>
<feature type="region of interest" description="Disordered" evidence="1">
    <location>
        <begin position="181"/>
        <end position="200"/>
    </location>
</feature>
<evidence type="ECO:0000313" key="5">
    <source>
        <dbReference type="Proteomes" id="UP000015354"/>
    </source>
</evidence>
<keyword evidence="2" id="KW-0812">Transmembrane</keyword>
<gene>
    <name evidence="4" type="ORF">STCU_10864</name>
</gene>
<reference evidence="4 5" key="1">
    <citation type="journal article" date="2013" name="PLoS ONE">
        <title>Predicting the Proteins of Angomonas deanei, Strigomonas culicis and Their Respective Endosymbionts Reveals New Aspects of the Trypanosomatidae Family.</title>
        <authorList>
            <person name="Motta M.C."/>
            <person name="Martins A.C."/>
            <person name="de Souza S.S."/>
            <person name="Catta-Preta C.M."/>
            <person name="Silva R."/>
            <person name="Klein C.C."/>
            <person name="de Almeida L.G."/>
            <person name="de Lima Cunha O."/>
            <person name="Ciapina L.P."/>
            <person name="Brocchi M."/>
            <person name="Colabardini A.C."/>
            <person name="de Araujo Lima B."/>
            <person name="Machado C.R."/>
            <person name="de Almeida Soares C.M."/>
            <person name="Probst C.M."/>
            <person name="de Menezes C.B."/>
            <person name="Thompson C.E."/>
            <person name="Bartholomeu D.C."/>
            <person name="Gradia D.F."/>
            <person name="Pavoni D.P."/>
            <person name="Grisard E.C."/>
            <person name="Fantinatti-Garboggini F."/>
            <person name="Marchini F.K."/>
            <person name="Rodrigues-Luiz G.F."/>
            <person name="Wagner G."/>
            <person name="Goldman G.H."/>
            <person name="Fietto J.L."/>
            <person name="Elias M.C."/>
            <person name="Goldman M.H."/>
            <person name="Sagot M.F."/>
            <person name="Pereira M."/>
            <person name="Stoco P.H."/>
            <person name="de Mendonca-Neto R.P."/>
            <person name="Teixeira S.M."/>
            <person name="Maciel T.E."/>
            <person name="de Oliveira Mendes T.A."/>
            <person name="Urmenyi T.P."/>
            <person name="de Souza W."/>
            <person name="Schenkman S."/>
            <person name="de Vasconcelos A.T."/>
        </authorList>
    </citation>
    <scope>NUCLEOTIDE SEQUENCE [LARGE SCALE GENOMIC DNA]</scope>
</reference>
<feature type="region of interest" description="Disordered" evidence="1">
    <location>
        <begin position="113"/>
        <end position="139"/>
    </location>
</feature>
<keyword evidence="2" id="KW-1133">Transmembrane helix</keyword>
<feature type="transmembrane region" description="Helical" evidence="2">
    <location>
        <begin position="214"/>
        <end position="233"/>
    </location>
</feature>
<keyword evidence="5" id="KW-1185">Reference proteome</keyword>
<dbReference type="Proteomes" id="UP000015354">
    <property type="component" value="Unassembled WGS sequence"/>
</dbReference>
<accession>S9TG20</accession>
<dbReference type="EMBL" id="ATMH01010732">
    <property type="protein sequence ID" value="EPY17007.1"/>
    <property type="molecule type" value="Genomic_DNA"/>
</dbReference>
<evidence type="ECO:0000256" key="2">
    <source>
        <dbReference type="SAM" id="Phobius"/>
    </source>
</evidence>
<name>S9TG20_9TRYP</name>
<keyword evidence="2" id="KW-0472">Membrane</keyword>
<evidence type="ECO:0000313" key="4">
    <source>
        <dbReference type="EMBL" id="EPY17007.1"/>
    </source>
</evidence>
<proteinExistence type="predicted"/>
<comment type="caution">
    <text evidence="4">The sequence shown here is derived from an EMBL/GenBank/DDBJ whole genome shotgun (WGS) entry which is preliminary data.</text>
</comment>
<evidence type="ECO:0000256" key="3">
    <source>
        <dbReference type="SAM" id="SignalP"/>
    </source>
</evidence>
<keyword evidence="3" id="KW-0732">Signal</keyword>
<feature type="chain" id="PRO_5004557287" evidence="3">
    <location>
        <begin position="27"/>
        <end position="234"/>
    </location>
</feature>
<evidence type="ECO:0000256" key="1">
    <source>
        <dbReference type="SAM" id="MobiDB-lite"/>
    </source>
</evidence>